<evidence type="ECO:0000256" key="1">
    <source>
        <dbReference type="ARBA" id="ARBA00007888"/>
    </source>
</evidence>
<dbReference type="PANTHER" id="PTHR30149">
    <property type="entry name" value="HYDROGENASE PROTEIN ASSEMBLY PROTEIN HYPD"/>
    <property type="match status" value="1"/>
</dbReference>
<keyword evidence="2" id="KW-0479">Metal-binding</keyword>
<dbReference type="Pfam" id="PF01924">
    <property type="entry name" value="HypD"/>
    <property type="match status" value="1"/>
</dbReference>
<dbReference type="Proteomes" id="UP000250223">
    <property type="component" value="Unassembled WGS sequence"/>
</dbReference>
<dbReference type="InterPro" id="IPR042243">
    <property type="entry name" value="HypD_1"/>
</dbReference>
<evidence type="ECO:0000256" key="2">
    <source>
        <dbReference type="ARBA" id="ARBA00022723"/>
    </source>
</evidence>
<dbReference type="AlphaFoldDB" id="A0A2X2W3D5"/>
<dbReference type="Gene3D" id="3.40.50.11750">
    <property type="entry name" value="HypD, alpha/beta domain 1"/>
    <property type="match status" value="2"/>
</dbReference>
<proteinExistence type="inferred from homology"/>
<evidence type="ECO:0000256" key="3">
    <source>
        <dbReference type="ARBA" id="ARBA00023004"/>
    </source>
</evidence>
<dbReference type="InterPro" id="IPR042244">
    <property type="entry name" value="HypD_2_sf"/>
</dbReference>
<dbReference type="GO" id="GO:0051604">
    <property type="term" value="P:protein maturation"/>
    <property type="evidence" value="ECO:0007669"/>
    <property type="project" value="TreeGrafter"/>
</dbReference>
<evidence type="ECO:0000313" key="4">
    <source>
        <dbReference type="EMBL" id="SQB33877.1"/>
    </source>
</evidence>
<dbReference type="NCBIfam" id="TIGR00075">
    <property type="entry name" value="hypD"/>
    <property type="match status" value="1"/>
</dbReference>
<accession>A0A2X2W3D5</accession>
<protein>
    <submittedName>
        <fullName evidence="4">Hydrogenase expression/formation protein HypD</fullName>
    </submittedName>
</protein>
<dbReference type="EMBL" id="UAWC01000002">
    <property type="protein sequence ID" value="SQB33877.1"/>
    <property type="molecule type" value="Genomic_DNA"/>
</dbReference>
<dbReference type="PIRSF" id="PIRSF005622">
    <property type="entry name" value="Hydrgn_mat_hypD"/>
    <property type="match status" value="1"/>
</dbReference>
<dbReference type="Gene3D" id="6.10.20.100">
    <property type="match status" value="1"/>
</dbReference>
<gene>
    <name evidence="4" type="primary">hypD</name>
    <name evidence="4" type="ORF">NCTC13028_00752</name>
</gene>
<sequence length="364" mass="40727">MNKKNMNYIDEFNNFDTSKKILESIYNKTGKEIRIMEVCGTHTTTIVKNGIKNLLPKNIKLISGPGCPICVTPTSYIDAIIELTKIKDIIISTFGDVMSVSGSKSSLKICKALGKDIRVIYSPLQAIEIAKKNSEKEVIFLGIGFETTAPIIAIAIDKAKKESIKNFSVFQSIKTMPSIIRTILSDKNSKINGLICPGHVATIIGVKPFEFLEKDFEIPSVIAGFQCCDVVSAIYLLMEMINNKKGNIKNIYNRVVKYEGNKKAREIINKIFIPCNTIWRGLGNIENSALEIRKDYKEYDAKKKFNIKIKESTPIKDCICNEILIGSKSPLQCKLFRKTCNLQNPVGVCMASREGTCAIYYKYG</sequence>
<organism evidence="4 5">
    <name type="scientific">Clostridium cochlearium</name>
    <dbReference type="NCBI Taxonomy" id="1494"/>
    <lineage>
        <taxon>Bacteria</taxon>
        <taxon>Bacillati</taxon>
        <taxon>Bacillota</taxon>
        <taxon>Clostridia</taxon>
        <taxon>Eubacteriales</taxon>
        <taxon>Clostridiaceae</taxon>
        <taxon>Clostridium</taxon>
    </lineage>
</organism>
<dbReference type="GO" id="GO:0051539">
    <property type="term" value="F:4 iron, 4 sulfur cluster binding"/>
    <property type="evidence" value="ECO:0007669"/>
    <property type="project" value="TreeGrafter"/>
</dbReference>
<dbReference type="InterPro" id="IPR002780">
    <property type="entry name" value="Hyd_form_HypD"/>
</dbReference>
<dbReference type="PANTHER" id="PTHR30149:SF0">
    <property type="entry name" value="HYDROGENASE MATURATION FACTOR HYPD"/>
    <property type="match status" value="1"/>
</dbReference>
<dbReference type="GO" id="GO:0070025">
    <property type="term" value="F:carbon monoxide binding"/>
    <property type="evidence" value="ECO:0007669"/>
    <property type="project" value="TreeGrafter"/>
</dbReference>
<reference evidence="4 5" key="1">
    <citation type="submission" date="2018-06" db="EMBL/GenBank/DDBJ databases">
        <authorList>
            <consortium name="Pathogen Informatics"/>
            <person name="Doyle S."/>
        </authorList>
    </citation>
    <scope>NUCLEOTIDE SEQUENCE [LARGE SCALE GENOMIC DNA]</scope>
    <source>
        <strain evidence="4 5">NCTC13028</strain>
    </source>
</reference>
<keyword evidence="3" id="KW-0408">Iron</keyword>
<evidence type="ECO:0000313" key="5">
    <source>
        <dbReference type="Proteomes" id="UP000250223"/>
    </source>
</evidence>
<dbReference type="GO" id="GO:0005506">
    <property type="term" value="F:iron ion binding"/>
    <property type="evidence" value="ECO:0007669"/>
    <property type="project" value="TreeGrafter"/>
</dbReference>
<dbReference type="RefSeq" id="WP_111921269.1">
    <property type="nucleotide sequence ID" value="NZ_UAWC01000002.1"/>
</dbReference>
<name>A0A2X2W3D5_CLOCO</name>
<comment type="similarity">
    <text evidence="1">Belongs to the HypD family.</text>
</comment>